<protein>
    <submittedName>
        <fullName evidence="2">Uncharacterized protein</fullName>
    </submittedName>
</protein>
<keyword evidence="3" id="KW-1185">Reference proteome</keyword>
<evidence type="ECO:0000313" key="3">
    <source>
        <dbReference type="Proteomes" id="UP001283341"/>
    </source>
</evidence>
<reference evidence="2" key="2">
    <citation type="submission" date="2023-06" db="EMBL/GenBank/DDBJ databases">
        <authorList>
            <consortium name="Lawrence Berkeley National Laboratory"/>
            <person name="Haridas S."/>
            <person name="Hensen N."/>
            <person name="Bonometti L."/>
            <person name="Westerberg I."/>
            <person name="Brannstrom I.O."/>
            <person name="Guillou S."/>
            <person name="Cros-Aarteil S."/>
            <person name="Calhoun S."/>
            <person name="Kuo A."/>
            <person name="Mondo S."/>
            <person name="Pangilinan J."/>
            <person name="Riley R."/>
            <person name="Labutti K."/>
            <person name="Andreopoulos B."/>
            <person name="Lipzen A."/>
            <person name="Chen C."/>
            <person name="Yanf M."/>
            <person name="Daum C."/>
            <person name="Ng V."/>
            <person name="Clum A."/>
            <person name="Steindorff A."/>
            <person name="Ohm R."/>
            <person name="Martin F."/>
            <person name="Silar P."/>
            <person name="Natvig D."/>
            <person name="Lalanne C."/>
            <person name="Gautier V."/>
            <person name="Ament-Velasquez S.L."/>
            <person name="Kruys A."/>
            <person name="Hutchinson M.I."/>
            <person name="Powell A.J."/>
            <person name="Barry K."/>
            <person name="Miller A.N."/>
            <person name="Grigoriev I.V."/>
            <person name="Debuchy R."/>
            <person name="Gladieux P."/>
            <person name="Thoren M.H."/>
            <person name="Johannesson H."/>
        </authorList>
    </citation>
    <scope>NUCLEOTIDE SEQUENCE</scope>
    <source>
        <strain evidence="2">CBS 118394</strain>
    </source>
</reference>
<evidence type="ECO:0000256" key="1">
    <source>
        <dbReference type="SAM" id="MobiDB-lite"/>
    </source>
</evidence>
<feature type="region of interest" description="Disordered" evidence="1">
    <location>
        <begin position="1"/>
        <end position="72"/>
    </location>
</feature>
<dbReference type="AlphaFoldDB" id="A0AAE0MDS1"/>
<accession>A0AAE0MDS1</accession>
<organism evidence="2 3">
    <name type="scientific">Apodospora peruviana</name>
    <dbReference type="NCBI Taxonomy" id="516989"/>
    <lineage>
        <taxon>Eukaryota</taxon>
        <taxon>Fungi</taxon>
        <taxon>Dikarya</taxon>
        <taxon>Ascomycota</taxon>
        <taxon>Pezizomycotina</taxon>
        <taxon>Sordariomycetes</taxon>
        <taxon>Sordariomycetidae</taxon>
        <taxon>Sordariales</taxon>
        <taxon>Lasiosphaeriaceae</taxon>
        <taxon>Apodospora</taxon>
    </lineage>
</organism>
<feature type="compositionally biased region" description="Polar residues" evidence="1">
    <location>
        <begin position="51"/>
        <end position="72"/>
    </location>
</feature>
<sequence>MRLTTDYGPGQRKSGMEPEPFARRKPLALSSSSTLHENSRPRLGSADPSLGTVTRRSWPSSRSFQKQPSANANSALDHITNAEDIYETQLFRPTTGDGPAVDGGGLTRIPTNSGWEQSMLVRSPQEMKTEDLPGRPNENITETVASFLLQWESSFRGRLIPTHYLRYEEAPLFSFRKGKLENSNSITQIVFCYVGGDGVLTLSTWTESLGEVHRQQDKQLGYPGRPDRSIFPLMI</sequence>
<proteinExistence type="predicted"/>
<comment type="caution">
    <text evidence="2">The sequence shown here is derived from an EMBL/GenBank/DDBJ whole genome shotgun (WGS) entry which is preliminary data.</text>
</comment>
<gene>
    <name evidence="2" type="ORF">B0H66DRAFT_526111</name>
</gene>
<dbReference type="EMBL" id="JAUEDM010000001">
    <property type="protein sequence ID" value="KAK3328712.1"/>
    <property type="molecule type" value="Genomic_DNA"/>
</dbReference>
<reference evidence="2" key="1">
    <citation type="journal article" date="2023" name="Mol. Phylogenet. Evol.">
        <title>Genome-scale phylogeny and comparative genomics of the fungal order Sordariales.</title>
        <authorList>
            <person name="Hensen N."/>
            <person name="Bonometti L."/>
            <person name="Westerberg I."/>
            <person name="Brannstrom I.O."/>
            <person name="Guillou S."/>
            <person name="Cros-Aarteil S."/>
            <person name="Calhoun S."/>
            <person name="Haridas S."/>
            <person name="Kuo A."/>
            <person name="Mondo S."/>
            <person name="Pangilinan J."/>
            <person name="Riley R."/>
            <person name="LaButti K."/>
            <person name="Andreopoulos B."/>
            <person name="Lipzen A."/>
            <person name="Chen C."/>
            <person name="Yan M."/>
            <person name="Daum C."/>
            <person name="Ng V."/>
            <person name="Clum A."/>
            <person name="Steindorff A."/>
            <person name="Ohm R.A."/>
            <person name="Martin F."/>
            <person name="Silar P."/>
            <person name="Natvig D.O."/>
            <person name="Lalanne C."/>
            <person name="Gautier V."/>
            <person name="Ament-Velasquez S.L."/>
            <person name="Kruys A."/>
            <person name="Hutchinson M.I."/>
            <person name="Powell A.J."/>
            <person name="Barry K."/>
            <person name="Miller A.N."/>
            <person name="Grigoriev I.V."/>
            <person name="Debuchy R."/>
            <person name="Gladieux P."/>
            <person name="Hiltunen Thoren M."/>
            <person name="Johannesson H."/>
        </authorList>
    </citation>
    <scope>NUCLEOTIDE SEQUENCE</scope>
    <source>
        <strain evidence="2">CBS 118394</strain>
    </source>
</reference>
<dbReference type="Proteomes" id="UP001283341">
    <property type="component" value="Unassembled WGS sequence"/>
</dbReference>
<name>A0AAE0MDS1_9PEZI</name>
<evidence type="ECO:0000313" key="2">
    <source>
        <dbReference type="EMBL" id="KAK3328712.1"/>
    </source>
</evidence>